<evidence type="ECO:0000259" key="5">
    <source>
        <dbReference type="Pfam" id="PF04542"/>
    </source>
</evidence>
<gene>
    <name evidence="7" type="primary">sigY</name>
    <name evidence="7" type="ORF">ERS852540_01814</name>
</gene>
<sequence>MTSDYSSESIRELYERNFDTLYRVCYMYMKNIQDTEDAVHNAFLKAIETRKQFESENHEKAWLIRVASNICKNMLKAACRKNEPLNDNIPDSNISNEAKELLSELSKLPDKLKIPVYLFYYDGYSSEEIGQMLHISSSAVRTRLQKARERLRNVLSDERSVE</sequence>
<evidence type="ECO:0000313" key="8">
    <source>
        <dbReference type="Proteomes" id="UP000095662"/>
    </source>
</evidence>
<dbReference type="CDD" id="cd06171">
    <property type="entry name" value="Sigma70_r4"/>
    <property type="match status" value="1"/>
</dbReference>
<evidence type="ECO:0000256" key="1">
    <source>
        <dbReference type="ARBA" id="ARBA00010641"/>
    </source>
</evidence>
<keyword evidence="3" id="KW-0731">Sigma factor</keyword>
<dbReference type="InterPro" id="IPR013324">
    <property type="entry name" value="RNA_pol_sigma_r3/r4-like"/>
</dbReference>
<dbReference type="Proteomes" id="UP000095662">
    <property type="component" value="Unassembled WGS sequence"/>
</dbReference>
<dbReference type="PANTHER" id="PTHR43133:SF51">
    <property type="entry name" value="RNA POLYMERASE SIGMA FACTOR"/>
    <property type="match status" value="1"/>
</dbReference>
<reference evidence="7 8" key="1">
    <citation type="submission" date="2015-09" db="EMBL/GenBank/DDBJ databases">
        <authorList>
            <consortium name="Pathogen Informatics"/>
        </authorList>
    </citation>
    <scope>NUCLEOTIDE SEQUENCE [LARGE SCALE GENOMIC DNA]</scope>
    <source>
        <strain evidence="7 8">2789STDY5834928</strain>
    </source>
</reference>
<dbReference type="EMBL" id="CZBY01000015">
    <property type="protein sequence ID" value="CUQ88891.1"/>
    <property type="molecule type" value="Genomic_DNA"/>
</dbReference>
<dbReference type="SUPFAM" id="SSF88659">
    <property type="entry name" value="Sigma3 and sigma4 domains of RNA polymerase sigma factors"/>
    <property type="match status" value="1"/>
</dbReference>
<organism evidence="7 8">
    <name type="scientific">[Eubacterium] siraeum</name>
    <dbReference type="NCBI Taxonomy" id="39492"/>
    <lineage>
        <taxon>Bacteria</taxon>
        <taxon>Bacillati</taxon>
        <taxon>Bacillota</taxon>
        <taxon>Clostridia</taxon>
        <taxon>Eubacteriales</taxon>
        <taxon>Oscillospiraceae</taxon>
        <taxon>Oscillospiraceae incertae sedis</taxon>
    </lineage>
</organism>
<dbReference type="InterPro" id="IPR007627">
    <property type="entry name" value="RNA_pol_sigma70_r2"/>
</dbReference>
<dbReference type="Pfam" id="PF04542">
    <property type="entry name" value="Sigma70_r2"/>
    <property type="match status" value="1"/>
</dbReference>
<evidence type="ECO:0000256" key="4">
    <source>
        <dbReference type="ARBA" id="ARBA00023163"/>
    </source>
</evidence>
<dbReference type="InterPro" id="IPR039425">
    <property type="entry name" value="RNA_pol_sigma-70-like"/>
</dbReference>
<feature type="domain" description="RNA polymerase sigma factor 70 region 4 type 2" evidence="6">
    <location>
        <begin position="100"/>
        <end position="151"/>
    </location>
</feature>
<accession>A0A174ZYN3</accession>
<dbReference type="GO" id="GO:0003677">
    <property type="term" value="F:DNA binding"/>
    <property type="evidence" value="ECO:0007669"/>
    <property type="project" value="InterPro"/>
</dbReference>
<keyword evidence="4" id="KW-0804">Transcription</keyword>
<dbReference type="SUPFAM" id="SSF88946">
    <property type="entry name" value="Sigma2 domain of RNA polymerase sigma factors"/>
    <property type="match status" value="1"/>
</dbReference>
<dbReference type="OrthoDB" id="2594372at2"/>
<dbReference type="InterPro" id="IPR036388">
    <property type="entry name" value="WH-like_DNA-bd_sf"/>
</dbReference>
<dbReference type="NCBIfam" id="TIGR02937">
    <property type="entry name" value="sigma70-ECF"/>
    <property type="match status" value="1"/>
</dbReference>
<proteinExistence type="inferred from homology"/>
<evidence type="ECO:0000256" key="2">
    <source>
        <dbReference type="ARBA" id="ARBA00023015"/>
    </source>
</evidence>
<dbReference type="STRING" id="39492.ERS852540_01814"/>
<dbReference type="InterPro" id="IPR013249">
    <property type="entry name" value="RNA_pol_sigma70_r4_t2"/>
</dbReference>
<name>A0A174ZYN3_9FIRM</name>
<dbReference type="InterPro" id="IPR014284">
    <property type="entry name" value="RNA_pol_sigma-70_dom"/>
</dbReference>
<dbReference type="Pfam" id="PF08281">
    <property type="entry name" value="Sigma70_r4_2"/>
    <property type="match status" value="1"/>
</dbReference>
<dbReference type="Gene3D" id="1.10.10.10">
    <property type="entry name" value="Winged helix-like DNA-binding domain superfamily/Winged helix DNA-binding domain"/>
    <property type="match status" value="1"/>
</dbReference>
<dbReference type="Gene3D" id="1.10.1740.10">
    <property type="match status" value="1"/>
</dbReference>
<keyword evidence="2" id="KW-0805">Transcription regulation</keyword>
<protein>
    <submittedName>
        <fullName evidence="7">RNA polymerase sigma factor sigY</fullName>
    </submittedName>
</protein>
<dbReference type="PANTHER" id="PTHR43133">
    <property type="entry name" value="RNA POLYMERASE ECF-TYPE SIGMA FACTO"/>
    <property type="match status" value="1"/>
</dbReference>
<evidence type="ECO:0000256" key="3">
    <source>
        <dbReference type="ARBA" id="ARBA00023082"/>
    </source>
</evidence>
<dbReference type="GO" id="GO:0016987">
    <property type="term" value="F:sigma factor activity"/>
    <property type="evidence" value="ECO:0007669"/>
    <property type="project" value="UniProtKB-KW"/>
</dbReference>
<evidence type="ECO:0000259" key="6">
    <source>
        <dbReference type="Pfam" id="PF08281"/>
    </source>
</evidence>
<comment type="similarity">
    <text evidence="1">Belongs to the sigma-70 factor family. ECF subfamily.</text>
</comment>
<evidence type="ECO:0000313" key="7">
    <source>
        <dbReference type="EMBL" id="CUQ88891.1"/>
    </source>
</evidence>
<dbReference type="AlphaFoldDB" id="A0A174ZYN3"/>
<feature type="domain" description="RNA polymerase sigma-70 region 2" evidence="5">
    <location>
        <begin position="13"/>
        <end position="77"/>
    </location>
</feature>
<dbReference type="InterPro" id="IPR013325">
    <property type="entry name" value="RNA_pol_sigma_r2"/>
</dbReference>
<dbReference type="GO" id="GO:0006352">
    <property type="term" value="P:DNA-templated transcription initiation"/>
    <property type="evidence" value="ECO:0007669"/>
    <property type="project" value="InterPro"/>
</dbReference>